<dbReference type="Gene3D" id="4.10.60.10">
    <property type="entry name" value="Zinc finger, CCHC-type"/>
    <property type="match status" value="1"/>
</dbReference>
<dbReference type="SMART" id="SM00343">
    <property type="entry name" value="ZnF_C2HC"/>
    <property type="match status" value="3"/>
</dbReference>
<evidence type="ECO:0000313" key="3">
    <source>
        <dbReference type="Proteomes" id="UP001652660"/>
    </source>
</evidence>
<feature type="region of interest" description="Disordered" evidence="1">
    <location>
        <begin position="61"/>
        <end position="82"/>
    </location>
</feature>
<name>A0ABM4UIM1_COFAR</name>
<protein>
    <recommendedName>
        <fullName evidence="2">CCHC-type domain-containing protein</fullName>
    </recommendedName>
</protein>
<dbReference type="InterPro" id="IPR001878">
    <property type="entry name" value="Znf_CCHC"/>
</dbReference>
<feature type="region of interest" description="Disordered" evidence="1">
    <location>
        <begin position="183"/>
        <end position="205"/>
    </location>
</feature>
<evidence type="ECO:0000259" key="2">
    <source>
        <dbReference type="SMART" id="SM00343"/>
    </source>
</evidence>
<organism evidence="3 4">
    <name type="scientific">Coffea arabica</name>
    <name type="common">Arabian coffee</name>
    <dbReference type="NCBI Taxonomy" id="13443"/>
    <lineage>
        <taxon>Eukaryota</taxon>
        <taxon>Viridiplantae</taxon>
        <taxon>Streptophyta</taxon>
        <taxon>Embryophyta</taxon>
        <taxon>Tracheophyta</taxon>
        <taxon>Spermatophyta</taxon>
        <taxon>Magnoliopsida</taxon>
        <taxon>eudicotyledons</taxon>
        <taxon>Gunneridae</taxon>
        <taxon>Pentapetalae</taxon>
        <taxon>asterids</taxon>
        <taxon>lamiids</taxon>
        <taxon>Gentianales</taxon>
        <taxon>Rubiaceae</taxon>
        <taxon>Ixoroideae</taxon>
        <taxon>Gardenieae complex</taxon>
        <taxon>Bertiereae - Coffeeae clade</taxon>
        <taxon>Coffeeae</taxon>
        <taxon>Coffea</taxon>
    </lineage>
</organism>
<keyword evidence="3" id="KW-1185">Reference proteome</keyword>
<accession>A0ABM4UIM1</accession>
<dbReference type="Proteomes" id="UP001652660">
    <property type="component" value="Chromosome 5c"/>
</dbReference>
<dbReference type="RefSeq" id="XP_071907132.1">
    <property type="nucleotide sequence ID" value="XM_072051031.1"/>
</dbReference>
<sequence length="205" mass="22636">MDNGVTKLSRAGGTLSCSKCRGKGHTIRKCPLVIPAEHLVSQCTGRGPSLSSNKCSKCQRYGHNRRRCPTSHPEGDSDVVGTDIDHSQTAQSMDEQPVAGEQQPGEGCQVDIQAVVHEEHVSSAHSTEVVEPKKQIKCSFCRVPGHNRKTCPTIQAQGWRLRKEKMDTYGPYVESVGKKRWRKQKAHRLLDEPDDASQPGITQLD</sequence>
<gene>
    <name evidence="4" type="primary">LOC140007774</name>
</gene>
<dbReference type="GeneID" id="140007774"/>
<feature type="domain" description="CCHC-type" evidence="2">
    <location>
        <begin position="54"/>
        <end position="70"/>
    </location>
</feature>
<feature type="domain" description="CCHC-type" evidence="2">
    <location>
        <begin position="16"/>
        <end position="32"/>
    </location>
</feature>
<evidence type="ECO:0000256" key="1">
    <source>
        <dbReference type="SAM" id="MobiDB-lite"/>
    </source>
</evidence>
<feature type="domain" description="CCHC-type" evidence="2">
    <location>
        <begin position="137"/>
        <end position="153"/>
    </location>
</feature>
<reference evidence="4" key="1">
    <citation type="submission" date="2025-08" db="UniProtKB">
        <authorList>
            <consortium name="RefSeq"/>
        </authorList>
    </citation>
    <scope>IDENTIFICATION</scope>
    <source>
        <tissue evidence="4">Leaves</tissue>
    </source>
</reference>
<evidence type="ECO:0000313" key="4">
    <source>
        <dbReference type="RefSeq" id="XP_071907132.1"/>
    </source>
</evidence>
<proteinExistence type="predicted"/>